<keyword evidence="8" id="KW-0131">Cell cycle</keyword>
<dbReference type="InterPro" id="IPR018851">
    <property type="entry name" value="Borealin_N"/>
</dbReference>
<comment type="similarity">
    <text evidence="3">Belongs to the borealin family.</text>
</comment>
<dbReference type="GO" id="GO:0051301">
    <property type="term" value="P:cell division"/>
    <property type="evidence" value="ECO:0007669"/>
    <property type="project" value="UniProtKB-KW"/>
</dbReference>
<evidence type="ECO:0000256" key="9">
    <source>
        <dbReference type="ARBA" id="ARBA00023328"/>
    </source>
</evidence>
<dbReference type="PANTHER" id="PTHR16040">
    <property type="entry name" value="AUSTRALIN, ISOFORM A-RELATED"/>
    <property type="match status" value="1"/>
</dbReference>
<evidence type="ECO:0000313" key="12">
    <source>
        <dbReference type="EMBL" id="PGH14663.1"/>
    </source>
</evidence>
<protein>
    <recommendedName>
        <fullName evidence="11">Borealin N-terminal domain-containing protein</fullName>
    </recommendedName>
</protein>
<feature type="region of interest" description="Disordered" evidence="10">
    <location>
        <begin position="100"/>
        <end position="366"/>
    </location>
</feature>
<keyword evidence="4" id="KW-0158">Chromosome</keyword>
<comment type="subcellular location">
    <subcellularLocation>
        <location evidence="2">Chromosome</location>
        <location evidence="2">Centromere</location>
    </subcellularLocation>
    <subcellularLocation>
        <location evidence="1">Nucleus</location>
    </subcellularLocation>
</comment>
<dbReference type="STRING" id="1447883.A0A2B7Y0V3"/>
<dbReference type="Pfam" id="PF10444">
    <property type="entry name" value="Nbl1_Borealin_N"/>
    <property type="match status" value="1"/>
</dbReference>
<reference evidence="12 13" key="1">
    <citation type="submission" date="2017-10" db="EMBL/GenBank/DDBJ databases">
        <title>Comparative genomics in systemic dimorphic fungi from Ajellomycetaceae.</title>
        <authorList>
            <person name="Munoz J.F."/>
            <person name="Mcewen J.G."/>
            <person name="Clay O.K."/>
            <person name="Cuomo C.A."/>
        </authorList>
    </citation>
    <scope>NUCLEOTIDE SEQUENCE [LARGE SCALE GENOMIC DNA]</scope>
    <source>
        <strain evidence="12 13">UAMH7299</strain>
    </source>
</reference>
<evidence type="ECO:0000256" key="5">
    <source>
        <dbReference type="ARBA" id="ARBA00022618"/>
    </source>
</evidence>
<dbReference type="GO" id="GO:0005634">
    <property type="term" value="C:nucleus"/>
    <property type="evidence" value="ECO:0007669"/>
    <property type="project" value="UniProtKB-SubCell"/>
</dbReference>
<evidence type="ECO:0000256" key="3">
    <source>
        <dbReference type="ARBA" id="ARBA00009914"/>
    </source>
</evidence>
<feature type="compositionally biased region" description="Low complexity" evidence="10">
    <location>
        <begin position="273"/>
        <end position="351"/>
    </location>
</feature>
<evidence type="ECO:0000313" key="13">
    <source>
        <dbReference type="Proteomes" id="UP000224634"/>
    </source>
</evidence>
<evidence type="ECO:0000256" key="2">
    <source>
        <dbReference type="ARBA" id="ARBA00004584"/>
    </source>
</evidence>
<dbReference type="PANTHER" id="PTHR16040:SF7">
    <property type="entry name" value="AUSTRALIN, ISOFORM A-RELATED"/>
    <property type="match status" value="1"/>
</dbReference>
<keyword evidence="9" id="KW-0137">Centromere</keyword>
<dbReference type="OrthoDB" id="2392550at2759"/>
<feature type="compositionally biased region" description="Low complexity" evidence="10">
    <location>
        <begin position="175"/>
        <end position="188"/>
    </location>
</feature>
<evidence type="ECO:0000256" key="10">
    <source>
        <dbReference type="SAM" id="MobiDB-lite"/>
    </source>
</evidence>
<dbReference type="GO" id="GO:0032133">
    <property type="term" value="C:chromosome passenger complex"/>
    <property type="evidence" value="ECO:0007669"/>
    <property type="project" value="TreeGrafter"/>
</dbReference>
<keyword evidence="7" id="KW-0539">Nucleus</keyword>
<feature type="domain" description="Borealin N-terminal" evidence="11">
    <location>
        <begin position="44"/>
        <end position="100"/>
    </location>
</feature>
<dbReference type="GO" id="GO:0000070">
    <property type="term" value="P:mitotic sister chromatid segregation"/>
    <property type="evidence" value="ECO:0007669"/>
    <property type="project" value="TreeGrafter"/>
</dbReference>
<dbReference type="GO" id="GO:0000775">
    <property type="term" value="C:chromosome, centromeric region"/>
    <property type="evidence" value="ECO:0007669"/>
    <property type="project" value="UniProtKB-SubCell"/>
</dbReference>
<organism evidence="12 13">
    <name type="scientific">Polytolypa hystricis (strain UAMH7299)</name>
    <dbReference type="NCBI Taxonomy" id="1447883"/>
    <lineage>
        <taxon>Eukaryota</taxon>
        <taxon>Fungi</taxon>
        <taxon>Dikarya</taxon>
        <taxon>Ascomycota</taxon>
        <taxon>Pezizomycotina</taxon>
        <taxon>Eurotiomycetes</taxon>
        <taxon>Eurotiomycetidae</taxon>
        <taxon>Onygenales</taxon>
        <taxon>Onygenales incertae sedis</taxon>
        <taxon>Polytolypa</taxon>
    </lineage>
</organism>
<dbReference type="AlphaFoldDB" id="A0A2B7Y0V3"/>
<feature type="region of interest" description="Disordered" evidence="10">
    <location>
        <begin position="1"/>
        <end position="44"/>
    </location>
</feature>
<dbReference type="GO" id="GO:0051233">
    <property type="term" value="C:spindle midzone"/>
    <property type="evidence" value="ECO:0007669"/>
    <property type="project" value="TreeGrafter"/>
</dbReference>
<evidence type="ECO:0000259" key="11">
    <source>
        <dbReference type="Pfam" id="PF10444"/>
    </source>
</evidence>
<dbReference type="Proteomes" id="UP000224634">
    <property type="component" value="Unassembled WGS sequence"/>
</dbReference>
<comment type="caution">
    <text evidence="12">The sequence shown here is derived from an EMBL/GenBank/DDBJ whole genome shotgun (WGS) entry which is preliminary data.</text>
</comment>
<evidence type="ECO:0000256" key="1">
    <source>
        <dbReference type="ARBA" id="ARBA00004123"/>
    </source>
</evidence>
<dbReference type="InterPro" id="IPR018867">
    <property type="entry name" value="Cell_div_borealin"/>
</dbReference>
<accession>A0A2B7Y0V3</accession>
<evidence type="ECO:0000256" key="6">
    <source>
        <dbReference type="ARBA" id="ARBA00022776"/>
    </source>
</evidence>
<sequence>MASFSRKRKTPEPEAHNTPRHALADARTPTGSPAKKRLKVTQSQKQALMDNLQLEITERARKLRAHYALQAQDLRSRIERRVNRIPVALRKAKMGDLLTKHTEAAQKAAEPEPAFKKPAVPSTTKAPKAAARTISKDATAAAPFASDDLHASDKENAPYHDAMHLSLPNPKKRATPAAAPGKKPTAGPSRVAEYADTRILSPKSSNSRTFPNSPLRNPSSKSQPRSTSPLKQSSPVKDIARTRTTRGATSQTAAGRRTGAAPSSRPTTRQQHTRTISQDTTSSTTSSGTTIIKPSRTAAAAAASPRKVTTTAASSSVGATKKVPTTKRQAAAVPAVAKKTTAASTRKAQATIEQPAPGRRVLRKRV</sequence>
<keyword evidence="13" id="KW-1185">Reference proteome</keyword>
<feature type="compositionally biased region" description="Polar residues" evidence="10">
    <location>
        <begin position="202"/>
        <end position="235"/>
    </location>
</feature>
<feature type="compositionally biased region" description="Basic and acidic residues" evidence="10">
    <location>
        <begin position="100"/>
        <end position="115"/>
    </location>
</feature>
<gene>
    <name evidence="12" type="ORF">AJ80_05844</name>
</gene>
<evidence type="ECO:0000256" key="4">
    <source>
        <dbReference type="ARBA" id="ARBA00022454"/>
    </source>
</evidence>
<evidence type="ECO:0000256" key="8">
    <source>
        <dbReference type="ARBA" id="ARBA00023306"/>
    </source>
</evidence>
<dbReference type="EMBL" id="PDNA01000091">
    <property type="protein sequence ID" value="PGH14663.1"/>
    <property type="molecule type" value="Genomic_DNA"/>
</dbReference>
<proteinExistence type="inferred from homology"/>
<feature type="compositionally biased region" description="Basic and acidic residues" evidence="10">
    <location>
        <begin position="147"/>
        <end position="163"/>
    </location>
</feature>
<keyword evidence="5" id="KW-0132">Cell division</keyword>
<keyword evidence="6" id="KW-0498">Mitosis</keyword>
<name>A0A2B7Y0V3_POLH7</name>
<evidence type="ECO:0000256" key="7">
    <source>
        <dbReference type="ARBA" id="ARBA00023242"/>
    </source>
</evidence>